<keyword evidence="2" id="KW-1003">Cell membrane</keyword>
<organism evidence="8 9">
    <name type="scientific">Yoonia litorea</name>
    <dbReference type="NCBI Taxonomy" id="1123755"/>
    <lineage>
        <taxon>Bacteria</taxon>
        <taxon>Pseudomonadati</taxon>
        <taxon>Pseudomonadota</taxon>
        <taxon>Alphaproteobacteria</taxon>
        <taxon>Rhodobacterales</taxon>
        <taxon>Paracoccaceae</taxon>
        <taxon>Yoonia</taxon>
    </lineage>
</organism>
<feature type="domain" description="Polysaccharide chain length determinant N-terminal" evidence="7">
    <location>
        <begin position="15"/>
        <end position="104"/>
    </location>
</feature>
<feature type="transmembrane region" description="Helical" evidence="6">
    <location>
        <begin position="21"/>
        <end position="47"/>
    </location>
</feature>
<keyword evidence="9" id="KW-1185">Reference proteome</keyword>
<name>A0A1I6LE92_9RHOB</name>
<accession>A0A1I6LE92</accession>
<protein>
    <submittedName>
        <fullName evidence="8">Uncharacterized protein involved in exopolysaccharide biosynthesis</fullName>
    </submittedName>
</protein>
<evidence type="ECO:0000256" key="6">
    <source>
        <dbReference type="SAM" id="Phobius"/>
    </source>
</evidence>
<proteinExistence type="predicted"/>
<evidence type="ECO:0000256" key="5">
    <source>
        <dbReference type="ARBA" id="ARBA00023136"/>
    </source>
</evidence>
<dbReference type="AlphaFoldDB" id="A0A1I6LE92"/>
<evidence type="ECO:0000256" key="4">
    <source>
        <dbReference type="ARBA" id="ARBA00022989"/>
    </source>
</evidence>
<gene>
    <name evidence="8" type="ORF">SAMN05444714_0432</name>
</gene>
<evidence type="ECO:0000313" key="9">
    <source>
        <dbReference type="Proteomes" id="UP000198926"/>
    </source>
</evidence>
<dbReference type="InterPro" id="IPR003856">
    <property type="entry name" value="LPS_length_determ_N"/>
</dbReference>
<evidence type="ECO:0000256" key="2">
    <source>
        <dbReference type="ARBA" id="ARBA00022475"/>
    </source>
</evidence>
<dbReference type="RefSeq" id="WP_165606526.1">
    <property type="nucleotide sequence ID" value="NZ_FOZM01000001.1"/>
</dbReference>
<dbReference type="PANTHER" id="PTHR32309:SF13">
    <property type="entry name" value="FERRIC ENTEROBACTIN TRANSPORT PROTEIN FEPE"/>
    <property type="match status" value="1"/>
</dbReference>
<dbReference type="Pfam" id="PF02706">
    <property type="entry name" value="Wzz"/>
    <property type="match status" value="1"/>
</dbReference>
<dbReference type="GO" id="GO:0004713">
    <property type="term" value="F:protein tyrosine kinase activity"/>
    <property type="evidence" value="ECO:0007669"/>
    <property type="project" value="TreeGrafter"/>
</dbReference>
<keyword evidence="3 6" id="KW-0812">Transmembrane</keyword>
<evidence type="ECO:0000313" key="8">
    <source>
        <dbReference type="EMBL" id="SFS01590.1"/>
    </source>
</evidence>
<comment type="subcellular location">
    <subcellularLocation>
        <location evidence="1">Cell membrane</location>
        <topology evidence="1">Multi-pass membrane protein</topology>
    </subcellularLocation>
</comment>
<dbReference type="EMBL" id="FOZM01000001">
    <property type="protein sequence ID" value="SFS01590.1"/>
    <property type="molecule type" value="Genomic_DNA"/>
</dbReference>
<dbReference type="InterPro" id="IPR050445">
    <property type="entry name" value="Bact_polysacc_biosynth/exp"/>
</dbReference>
<sequence length="597" mass="65486">MLASQQTTTPASPHDLWRMAYVFWFGKWLILASVIFCSGLGGFYAFYVNEARYAASATLRLNAQPTDLRDVSDHWPPPSTDPFSLNTERAILTADHILEAVVLELALLDDPEFNRYLSRGSNASLRDRVRQLMTGAANPVPDQNGILKKTVRNLRLAIWARHTPDTYLFEITAQSADPVKAARLANAVADAYISAQRTAHDMAMDENINWLNDRVAALRDQLLSQEAVVSDLRGRAQLRDDSALDDLANQILNAHQQEATASDALAHLSTQETLTARQAAERDQLSVRLAVITEETTRLTTQLAAQSAGLASLQQARREADATRVLYETFLGRLQETQVQRGLDAPDARLLAPATIGTFAGTSRVLMLKASAFLGFLVGVLAVIVRHLSRRGILHPAMLKPIFKGNAILFGGQETVFSPDTQSIVNLTHALKVATQGKPTTTTLIVAADHHETMDVALTLAKAYAVHDDTLLVRLDGTQTQTNETDHRLSQINVPTTDLLNAEALARHLKHWQQMSSHVFIDASAAPAEFMSTPLVSKVDASLIVIAWAATPMAMIMDRAKALKHESDAPLLPVLTGVNRRKMRQFSLSYPVTPAPT</sequence>
<evidence type="ECO:0000256" key="1">
    <source>
        <dbReference type="ARBA" id="ARBA00004651"/>
    </source>
</evidence>
<keyword evidence="4 6" id="KW-1133">Transmembrane helix</keyword>
<dbReference type="PANTHER" id="PTHR32309">
    <property type="entry name" value="TYROSINE-PROTEIN KINASE"/>
    <property type="match status" value="1"/>
</dbReference>
<dbReference type="Proteomes" id="UP000198926">
    <property type="component" value="Unassembled WGS sequence"/>
</dbReference>
<dbReference type="STRING" id="1123755.SAMN05444714_0432"/>
<evidence type="ECO:0000259" key="7">
    <source>
        <dbReference type="Pfam" id="PF02706"/>
    </source>
</evidence>
<reference evidence="8 9" key="1">
    <citation type="submission" date="2016-10" db="EMBL/GenBank/DDBJ databases">
        <authorList>
            <person name="de Groot N.N."/>
        </authorList>
    </citation>
    <scope>NUCLEOTIDE SEQUENCE [LARGE SCALE GENOMIC DNA]</scope>
    <source>
        <strain evidence="8 9">DSM 29433</strain>
    </source>
</reference>
<dbReference type="GO" id="GO:0005886">
    <property type="term" value="C:plasma membrane"/>
    <property type="evidence" value="ECO:0007669"/>
    <property type="project" value="UniProtKB-SubCell"/>
</dbReference>
<evidence type="ECO:0000256" key="3">
    <source>
        <dbReference type="ARBA" id="ARBA00022692"/>
    </source>
</evidence>
<keyword evidence="5 6" id="KW-0472">Membrane</keyword>